<evidence type="ECO:0000313" key="1">
    <source>
        <dbReference type="EMBL" id="CAG13965.1"/>
    </source>
</evidence>
<gene>
    <name evidence="1" type="ORF">GSTENG00038448001</name>
</gene>
<name>Q4RCB8_TETNG</name>
<comment type="caution">
    <text evidence="1">The sequence shown here is derived from an EMBL/GenBank/DDBJ whole genome shotgun (WGS) entry which is preliminary data.</text>
</comment>
<proteinExistence type="predicted"/>
<organism evidence="1">
    <name type="scientific">Tetraodon nigroviridis</name>
    <name type="common">Spotted green pufferfish</name>
    <name type="synonym">Chelonodon nigroviridis</name>
    <dbReference type="NCBI Taxonomy" id="99883"/>
    <lineage>
        <taxon>Eukaryota</taxon>
        <taxon>Metazoa</taxon>
        <taxon>Chordata</taxon>
        <taxon>Craniata</taxon>
        <taxon>Vertebrata</taxon>
        <taxon>Euteleostomi</taxon>
        <taxon>Actinopterygii</taxon>
        <taxon>Neopterygii</taxon>
        <taxon>Teleostei</taxon>
        <taxon>Neoteleostei</taxon>
        <taxon>Acanthomorphata</taxon>
        <taxon>Eupercaria</taxon>
        <taxon>Tetraodontiformes</taxon>
        <taxon>Tetradontoidea</taxon>
        <taxon>Tetraodontidae</taxon>
        <taxon>Tetraodon</taxon>
    </lineage>
</organism>
<accession>Q4RCB8</accession>
<feature type="non-terminal residue" evidence="1">
    <location>
        <position position="1"/>
    </location>
</feature>
<sequence>SPRSPSTHATDIKPMRPLEAGIEAFLAVSSFCIYTP</sequence>
<dbReference type="EMBL" id="CAAE01019302">
    <property type="protein sequence ID" value="CAG13965.1"/>
    <property type="molecule type" value="Genomic_DNA"/>
</dbReference>
<reference evidence="1" key="1">
    <citation type="journal article" date="2004" name="Nature">
        <title>Genome duplication in the teleost fish Tetraodon nigroviridis reveals the early vertebrate proto-karyotype.</title>
        <authorList>
            <person name="Jaillon O."/>
            <person name="Aury J.-M."/>
            <person name="Brunet F."/>
            <person name="Petit J.-L."/>
            <person name="Stange-Thomann N."/>
            <person name="Mauceli E."/>
            <person name="Bouneau L."/>
            <person name="Fischer C."/>
            <person name="Ozouf-Costaz C."/>
            <person name="Bernot A."/>
            <person name="Nicaud S."/>
            <person name="Jaffe D."/>
            <person name="Fisher S."/>
            <person name="Lutfalla G."/>
            <person name="Dossat C."/>
            <person name="Segurens B."/>
            <person name="Dasilva C."/>
            <person name="Salanoubat M."/>
            <person name="Levy M."/>
            <person name="Boudet N."/>
            <person name="Castellano S."/>
            <person name="Anthouard V."/>
            <person name="Jubin C."/>
            <person name="Castelli V."/>
            <person name="Katinka M."/>
            <person name="Vacherie B."/>
            <person name="Biemont C."/>
            <person name="Skalli Z."/>
            <person name="Cattolico L."/>
            <person name="Poulain J."/>
            <person name="De Berardinis V."/>
            <person name="Cruaud C."/>
            <person name="Duprat S."/>
            <person name="Brottier P."/>
            <person name="Coutanceau J.-P."/>
            <person name="Gouzy J."/>
            <person name="Parra G."/>
            <person name="Lardier G."/>
            <person name="Chapple C."/>
            <person name="McKernan K.J."/>
            <person name="McEwan P."/>
            <person name="Bosak S."/>
            <person name="Kellis M."/>
            <person name="Volff J.-N."/>
            <person name="Guigo R."/>
            <person name="Zody M.C."/>
            <person name="Mesirov J."/>
            <person name="Lindblad-Toh K."/>
            <person name="Birren B."/>
            <person name="Nusbaum C."/>
            <person name="Kahn D."/>
            <person name="Robinson-Rechavi M."/>
            <person name="Laudet V."/>
            <person name="Schachter V."/>
            <person name="Quetier F."/>
            <person name="Saurin W."/>
            <person name="Scarpelli C."/>
            <person name="Wincker P."/>
            <person name="Lander E.S."/>
            <person name="Weissenbach J."/>
            <person name="Roest Crollius H."/>
        </authorList>
    </citation>
    <scope>NUCLEOTIDE SEQUENCE [LARGE SCALE GENOMIC DNA]</scope>
</reference>
<dbReference type="AlphaFoldDB" id="Q4RCB8"/>
<protein>
    <submittedName>
        <fullName evidence="1">(spotted green pufferfish) hypothetical protein</fullName>
    </submittedName>
</protein>
<reference evidence="1" key="2">
    <citation type="submission" date="2004-02" db="EMBL/GenBank/DDBJ databases">
        <authorList>
            <consortium name="Genoscope"/>
            <consortium name="Whitehead Institute Centre for Genome Research"/>
        </authorList>
    </citation>
    <scope>NUCLEOTIDE SEQUENCE</scope>
</reference>
<dbReference type="KEGG" id="tng:GSTEN00038448G001"/>